<protein>
    <recommendedName>
        <fullName evidence="14">TonB-dependent receptor</fullName>
    </recommendedName>
</protein>
<feature type="chain" id="PRO_5026769818" description="TonB-dependent receptor" evidence="10">
    <location>
        <begin position="27"/>
        <end position="792"/>
    </location>
</feature>
<dbReference type="Pfam" id="PF00593">
    <property type="entry name" value="TonB_dep_Rec_b-barrel"/>
    <property type="match status" value="1"/>
</dbReference>
<comment type="similarity">
    <text evidence="8 9">Belongs to the TonB-dependent receptor family.</text>
</comment>
<accession>A0A6J4QC24</accession>
<keyword evidence="3 8" id="KW-1134">Transmembrane beta strand</keyword>
<evidence type="ECO:0000256" key="1">
    <source>
        <dbReference type="ARBA" id="ARBA00004571"/>
    </source>
</evidence>
<dbReference type="GO" id="GO:0009279">
    <property type="term" value="C:cell outer membrane"/>
    <property type="evidence" value="ECO:0007669"/>
    <property type="project" value="UniProtKB-SubCell"/>
</dbReference>
<dbReference type="PANTHER" id="PTHR30069:SF40">
    <property type="entry name" value="TONB-DEPENDENT RECEPTOR NMB0964-RELATED"/>
    <property type="match status" value="1"/>
</dbReference>
<dbReference type="SUPFAM" id="SSF49464">
    <property type="entry name" value="Carboxypeptidase regulatory domain-like"/>
    <property type="match status" value="1"/>
</dbReference>
<dbReference type="CDD" id="cd01347">
    <property type="entry name" value="ligand_gated_channel"/>
    <property type="match status" value="1"/>
</dbReference>
<evidence type="ECO:0000256" key="3">
    <source>
        <dbReference type="ARBA" id="ARBA00022452"/>
    </source>
</evidence>
<feature type="domain" description="TonB-dependent receptor plug" evidence="12">
    <location>
        <begin position="128"/>
        <end position="231"/>
    </location>
</feature>
<evidence type="ECO:0000256" key="10">
    <source>
        <dbReference type="SAM" id="SignalP"/>
    </source>
</evidence>
<proteinExistence type="inferred from homology"/>
<evidence type="ECO:0000256" key="6">
    <source>
        <dbReference type="ARBA" id="ARBA00023136"/>
    </source>
</evidence>
<keyword evidence="5 9" id="KW-0798">TonB box</keyword>
<dbReference type="GO" id="GO:0015344">
    <property type="term" value="F:siderophore uptake transmembrane transporter activity"/>
    <property type="evidence" value="ECO:0007669"/>
    <property type="project" value="TreeGrafter"/>
</dbReference>
<dbReference type="Gene3D" id="2.170.130.10">
    <property type="entry name" value="TonB-dependent receptor, plug domain"/>
    <property type="match status" value="1"/>
</dbReference>
<dbReference type="InterPro" id="IPR000531">
    <property type="entry name" value="Beta-barrel_TonB"/>
</dbReference>
<keyword evidence="7 8" id="KW-0998">Cell outer membrane</keyword>
<evidence type="ECO:0000256" key="2">
    <source>
        <dbReference type="ARBA" id="ARBA00022448"/>
    </source>
</evidence>
<dbReference type="InterPro" id="IPR012910">
    <property type="entry name" value="Plug_dom"/>
</dbReference>
<dbReference type="InterPro" id="IPR008969">
    <property type="entry name" value="CarboxyPept-like_regulatory"/>
</dbReference>
<evidence type="ECO:0000256" key="4">
    <source>
        <dbReference type="ARBA" id="ARBA00022692"/>
    </source>
</evidence>
<evidence type="ECO:0008006" key="14">
    <source>
        <dbReference type="Google" id="ProtNLM"/>
    </source>
</evidence>
<dbReference type="Gene3D" id="2.60.40.1120">
    <property type="entry name" value="Carboxypeptidase-like, regulatory domain"/>
    <property type="match status" value="1"/>
</dbReference>
<keyword evidence="2 8" id="KW-0813">Transport</keyword>
<feature type="signal peptide" evidence="10">
    <location>
        <begin position="1"/>
        <end position="26"/>
    </location>
</feature>
<organism evidence="13">
    <name type="scientific">uncultured Pyrinomonadaceae bacterium</name>
    <dbReference type="NCBI Taxonomy" id="2283094"/>
    <lineage>
        <taxon>Bacteria</taxon>
        <taxon>Pseudomonadati</taxon>
        <taxon>Acidobacteriota</taxon>
        <taxon>Blastocatellia</taxon>
        <taxon>Blastocatellales</taxon>
        <taxon>Pyrinomonadaceae</taxon>
        <taxon>environmental samples</taxon>
    </lineage>
</organism>
<evidence type="ECO:0000256" key="9">
    <source>
        <dbReference type="RuleBase" id="RU003357"/>
    </source>
</evidence>
<comment type="subcellular location">
    <subcellularLocation>
        <location evidence="1 8">Cell outer membrane</location>
        <topology evidence="1 8">Multi-pass membrane protein</topology>
    </subcellularLocation>
</comment>
<evidence type="ECO:0000256" key="8">
    <source>
        <dbReference type="PROSITE-ProRule" id="PRU01360"/>
    </source>
</evidence>
<evidence type="ECO:0000313" key="13">
    <source>
        <dbReference type="EMBL" id="CAA9433651.1"/>
    </source>
</evidence>
<dbReference type="PROSITE" id="PS52016">
    <property type="entry name" value="TONB_DEPENDENT_REC_3"/>
    <property type="match status" value="1"/>
</dbReference>
<name>A0A6J4QC24_9BACT</name>
<dbReference type="EMBL" id="CADCUR010000317">
    <property type="protein sequence ID" value="CAA9433651.1"/>
    <property type="molecule type" value="Genomic_DNA"/>
</dbReference>
<sequence length="792" mass="88185">MKIKYIRAILFTAFALFFCLPLAAVAQTGGTIRGTITSEVNGSPVGGVSVEITQLRRSVETDENGVYEFTNIPAGRYTIVTHIEGFSDRAQTVALGGATAAVDFRLSLTALREEVTVTATGTEESVFEAFQSVTAVGSTNIREQASTSIGEVLEREAGVGKRSFGPGTSRPSIRGFEGDRILVLQDGIRNGSLGSQSGDHGEPVDALNLERLEIIKGPATLLYGSNAIGGVVNAVTGDEDDPHEGLRGFFTGLGGTVNRQGGTSGGIEYGFDKFVFNINGNFLREGDLRTPLGRIPNSASRSYGGTTSLGYFGEKFFLNGFFNLDRRRYGVPYAPLFEEGALVSTVSGEPCEAKKKEEDGKEEDPCQYDIYAIRERFANQLPETPEEQIDLRMRRNNYRVRGGFRNLNSPIPQGNFYIDFSDYRHEEIETADGIDEVTTNFFNDVFSYRSVFQQANYKRLTGRFGFEGYRRSYLTEGAEQLVDGRVRQNNFAAFALQEFDFDRVALQFGGRVETNRYNPTNAALYQDREFTGFSGAIGARFRLWEGASFVTNFTSSYRAPALEELYNFGPHIGTVTFEIGNQNLRRERSNGIEFSLRQNIRRVRINGSFYYYGIKDFIFLSPQDEDANGFIDVEDNLPVSAYLQNDARFMGADLTVDMDVFNYLGAFVIADVVSARLRGDNDDLPIPRITPARLRFGLDFRYKGLSVRPEAVFAARKSINDVFPLETPTAGYGLFNVNASYTYAPNDRYAHIFTFGGQNLGDKLYRNHQNFIKDLMPEAGRGFRGSYTIRFF</sequence>
<dbReference type="PANTHER" id="PTHR30069">
    <property type="entry name" value="TONB-DEPENDENT OUTER MEMBRANE RECEPTOR"/>
    <property type="match status" value="1"/>
</dbReference>
<evidence type="ECO:0000259" key="11">
    <source>
        <dbReference type="Pfam" id="PF00593"/>
    </source>
</evidence>
<evidence type="ECO:0000256" key="5">
    <source>
        <dbReference type="ARBA" id="ARBA00023077"/>
    </source>
</evidence>
<dbReference type="Pfam" id="PF07715">
    <property type="entry name" value="Plug"/>
    <property type="match status" value="1"/>
</dbReference>
<dbReference type="InterPro" id="IPR037066">
    <property type="entry name" value="Plug_dom_sf"/>
</dbReference>
<keyword evidence="4 8" id="KW-0812">Transmembrane</keyword>
<dbReference type="SUPFAM" id="SSF56935">
    <property type="entry name" value="Porins"/>
    <property type="match status" value="1"/>
</dbReference>
<dbReference type="InterPro" id="IPR039426">
    <property type="entry name" value="TonB-dep_rcpt-like"/>
</dbReference>
<feature type="domain" description="TonB-dependent receptor-like beta-barrel" evidence="11">
    <location>
        <begin position="400"/>
        <end position="760"/>
    </location>
</feature>
<dbReference type="AlphaFoldDB" id="A0A6J4QC24"/>
<keyword evidence="6 8" id="KW-0472">Membrane</keyword>
<keyword evidence="10" id="KW-0732">Signal</keyword>
<evidence type="ECO:0000256" key="7">
    <source>
        <dbReference type="ARBA" id="ARBA00023237"/>
    </source>
</evidence>
<reference evidence="13" key="1">
    <citation type="submission" date="2020-02" db="EMBL/GenBank/DDBJ databases">
        <authorList>
            <person name="Meier V. D."/>
        </authorList>
    </citation>
    <scope>NUCLEOTIDE SEQUENCE</scope>
    <source>
        <strain evidence="13">AVDCRST_MAG74</strain>
    </source>
</reference>
<dbReference type="InterPro" id="IPR036942">
    <property type="entry name" value="Beta-barrel_TonB_sf"/>
</dbReference>
<dbReference type="GO" id="GO:0044718">
    <property type="term" value="P:siderophore transmembrane transport"/>
    <property type="evidence" value="ECO:0007669"/>
    <property type="project" value="TreeGrafter"/>
</dbReference>
<evidence type="ECO:0000259" key="12">
    <source>
        <dbReference type="Pfam" id="PF07715"/>
    </source>
</evidence>
<dbReference type="Gene3D" id="2.40.170.20">
    <property type="entry name" value="TonB-dependent receptor, beta-barrel domain"/>
    <property type="match status" value="1"/>
</dbReference>
<gene>
    <name evidence="13" type="ORF">AVDCRST_MAG74-3906</name>
</gene>
<dbReference type="Pfam" id="PF13620">
    <property type="entry name" value="CarboxypepD_reg"/>
    <property type="match status" value="1"/>
</dbReference>